<dbReference type="AlphaFoldDB" id="A0AAJ0H6Z6"/>
<keyword evidence="3" id="KW-1185">Reference proteome</keyword>
<reference evidence="2" key="1">
    <citation type="journal article" date="2023" name="Mol. Phylogenet. Evol.">
        <title>Genome-scale phylogeny and comparative genomics of the fungal order Sordariales.</title>
        <authorList>
            <person name="Hensen N."/>
            <person name="Bonometti L."/>
            <person name="Westerberg I."/>
            <person name="Brannstrom I.O."/>
            <person name="Guillou S."/>
            <person name="Cros-Aarteil S."/>
            <person name="Calhoun S."/>
            <person name="Haridas S."/>
            <person name="Kuo A."/>
            <person name="Mondo S."/>
            <person name="Pangilinan J."/>
            <person name="Riley R."/>
            <person name="LaButti K."/>
            <person name="Andreopoulos B."/>
            <person name="Lipzen A."/>
            <person name="Chen C."/>
            <person name="Yan M."/>
            <person name="Daum C."/>
            <person name="Ng V."/>
            <person name="Clum A."/>
            <person name="Steindorff A."/>
            <person name="Ohm R.A."/>
            <person name="Martin F."/>
            <person name="Silar P."/>
            <person name="Natvig D.O."/>
            <person name="Lalanne C."/>
            <person name="Gautier V."/>
            <person name="Ament-Velasquez S.L."/>
            <person name="Kruys A."/>
            <person name="Hutchinson M.I."/>
            <person name="Powell A.J."/>
            <person name="Barry K."/>
            <person name="Miller A.N."/>
            <person name="Grigoriev I.V."/>
            <person name="Debuchy R."/>
            <person name="Gladieux P."/>
            <person name="Hiltunen Thoren M."/>
            <person name="Johannesson H."/>
        </authorList>
    </citation>
    <scope>NUCLEOTIDE SEQUENCE</scope>
    <source>
        <strain evidence="2">CBS 955.72</strain>
    </source>
</reference>
<sequence>MQCKSSRFPLCTRLPILTQADPAVVPIPKTKPIQSIQFILCLPPRLSPGHIRICPRARVTSTKGGSGGDEIMRLSVDGVRTTETGRQAHNLHFLIPFLFSHPVPGHTPREPYPPSRTVPCRAAPAVSETPTHTPNPPAMQDEPEKESHELCAACQLFCCDVEKRKMQASQAQEGGRGVREFFATCRWLSVRRFVCRNEG</sequence>
<dbReference type="Proteomes" id="UP001275084">
    <property type="component" value="Unassembled WGS sequence"/>
</dbReference>
<gene>
    <name evidence="2" type="ORF">B0T25DRAFT_344295</name>
</gene>
<name>A0AAJ0H6Z6_9PEZI</name>
<accession>A0AAJ0H6Z6</accession>
<evidence type="ECO:0000256" key="1">
    <source>
        <dbReference type="SAM" id="MobiDB-lite"/>
    </source>
</evidence>
<comment type="caution">
    <text evidence="2">The sequence shown here is derived from an EMBL/GenBank/DDBJ whole genome shotgun (WGS) entry which is preliminary data.</text>
</comment>
<dbReference type="EMBL" id="JAUIQD010000008">
    <property type="protein sequence ID" value="KAK3341512.1"/>
    <property type="molecule type" value="Genomic_DNA"/>
</dbReference>
<protein>
    <submittedName>
        <fullName evidence="2">Uncharacterized protein</fullName>
    </submittedName>
</protein>
<evidence type="ECO:0000313" key="3">
    <source>
        <dbReference type="Proteomes" id="UP001275084"/>
    </source>
</evidence>
<feature type="region of interest" description="Disordered" evidence="1">
    <location>
        <begin position="122"/>
        <end position="144"/>
    </location>
</feature>
<organism evidence="2 3">
    <name type="scientific">Lasiosphaeria hispida</name>
    <dbReference type="NCBI Taxonomy" id="260671"/>
    <lineage>
        <taxon>Eukaryota</taxon>
        <taxon>Fungi</taxon>
        <taxon>Dikarya</taxon>
        <taxon>Ascomycota</taxon>
        <taxon>Pezizomycotina</taxon>
        <taxon>Sordariomycetes</taxon>
        <taxon>Sordariomycetidae</taxon>
        <taxon>Sordariales</taxon>
        <taxon>Lasiosphaeriaceae</taxon>
        <taxon>Lasiosphaeria</taxon>
    </lineage>
</organism>
<evidence type="ECO:0000313" key="2">
    <source>
        <dbReference type="EMBL" id="KAK3341512.1"/>
    </source>
</evidence>
<reference evidence="2" key="2">
    <citation type="submission" date="2023-06" db="EMBL/GenBank/DDBJ databases">
        <authorList>
            <consortium name="Lawrence Berkeley National Laboratory"/>
            <person name="Haridas S."/>
            <person name="Hensen N."/>
            <person name="Bonometti L."/>
            <person name="Westerberg I."/>
            <person name="Brannstrom I.O."/>
            <person name="Guillou S."/>
            <person name="Cros-Aarteil S."/>
            <person name="Calhoun S."/>
            <person name="Kuo A."/>
            <person name="Mondo S."/>
            <person name="Pangilinan J."/>
            <person name="Riley R."/>
            <person name="Labutti K."/>
            <person name="Andreopoulos B."/>
            <person name="Lipzen A."/>
            <person name="Chen C."/>
            <person name="Yanf M."/>
            <person name="Daum C."/>
            <person name="Ng V."/>
            <person name="Clum A."/>
            <person name="Steindorff A."/>
            <person name="Ohm R."/>
            <person name="Martin F."/>
            <person name="Silar P."/>
            <person name="Natvig D."/>
            <person name="Lalanne C."/>
            <person name="Gautier V."/>
            <person name="Ament-Velasquez S.L."/>
            <person name="Kruys A."/>
            <person name="Hutchinson M.I."/>
            <person name="Powell A.J."/>
            <person name="Barry K."/>
            <person name="Miller A.N."/>
            <person name="Grigoriev I.V."/>
            <person name="Debuchy R."/>
            <person name="Gladieux P."/>
            <person name="Thoren M.H."/>
            <person name="Johannesson H."/>
        </authorList>
    </citation>
    <scope>NUCLEOTIDE SEQUENCE</scope>
    <source>
        <strain evidence="2">CBS 955.72</strain>
    </source>
</reference>
<proteinExistence type="predicted"/>